<gene>
    <name evidence="1" type="ORF">D477_018981</name>
</gene>
<evidence type="ECO:0000313" key="2">
    <source>
        <dbReference type="Proteomes" id="UP000010729"/>
    </source>
</evidence>
<protein>
    <recommendedName>
        <fullName evidence="3">DUF559 domain-containing protein</fullName>
    </recommendedName>
</protein>
<evidence type="ECO:0000313" key="1">
    <source>
        <dbReference type="EMBL" id="EMY32681.1"/>
    </source>
</evidence>
<keyword evidence="2" id="KW-1185">Reference proteome</keyword>
<dbReference type="Gene3D" id="3.40.960.10">
    <property type="entry name" value="VSR Endonuclease"/>
    <property type="match status" value="1"/>
</dbReference>
<organism evidence="1 2">
    <name type="scientific">Arthrobacter crystallopoietes BAB-32</name>
    <dbReference type="NCBI Taxonomy" id="1246476"/>
    <lineage>
        <taxon>Bacteria</taxon>
        <taxon>Bacillati</taxon>
        <taxon>Actinomycetota</taxon>
        <taxon>Actinomycetes</taxon>
        <taxon>Micrococcales</taxon>
        <taxon>Micrococcaceae</taxon>
        <taxon>Crystallibacter</taxon>
    </lineage>
</organism>
<dbReference type="EMBL" id="ANPE02000240">
    <property type="protein sequence ID" value="EMY32681.1"/>
    <property type="molecule type" value="Genomic_DNA"/>
</dbReference>
<dbReference type="InterPro" id="IPR011335">
    <property type="entry name" value="Restrct_endonuc-II-like"/>
</dbReference>
<evidence type="ECO:0008006" key="3">
    <source>
        <dbReference type="Google" id="ProtNLM"/>
    </source>
</evidence>
<dbReference type="AlphaFoldDB" id="N1UQL2"/>
<proteinExistence type="predicted"/>
<dbReference type="SUPFAM" id="SSF52980">
    <property type="entry name" value="Restriction endonuclease-like"/>
    <property type="match status" value="1"/>
</dbReference>
<sequence length="358" mass="40261">MVGHKVEMNSGPAACVSRGIPPILGPVDNLGKDACVWTILAGMRKPTPLPRPLSKTAFTIEEGRKAGLSDKRMANKTVEKLGRSLRVPAGLELEFSSRVSVYVRVNRHCAASHFTAARLLRLPAPSNEEFAEDPIHVVRPPKYGRVGRKGVVTHRGMVFPDEVTTFRGILLTSRERTWLDLCEYMDLDDLVAIVDHLIRKPRYNLEGRHRPYSTLQRLDDLIKRHPKKRGIRKAREALELARIGADSPQETRLRLAIQRAGLPEPVLNRPIIGDDGMEGPSPDLSYPEYRLSIEYEGDHHSEPRQVDKDVKRGHWVRAAGWEEIRISRSFMADGARKAVSVIRQRLIQRGWDGTAPAA</sequence>
<accession>N1UQL2</accession>
<reference evidence="1 2" key="1">
    <citation type="journal article" date="2013" name="Genome Announc.">
        <title>Draft Genome Sequence of Arthrobacter crystallopoietes Strain BAB-32, Revealing Genes for Bioremediation.</title>
        <authorList>
            <person name="Joshi M.N."/>
            <person name="Pandit A.S."/>
            <person name="Sharma A."/>
            <person name="Pandya R.V."/>
            <person name="Desai S.M."/>
            <person name="Saxena A.K."/>
            <person name="Bagatharia S.B."/>
        </authorList>
    </citation>
    <scope>NUCLEOTIDE SEQUENCE [LARGE SCALE GENOMIC DNA]</scope>
    <source>
        <strain evidence="1 2">BAB-32</strain>
    </source>
</reference>
<name>N1UQL2_9MICC</name>
<dbReference type="Proteomes" id="UP000010729">
    <property type="component" value="Unassembled WGS sequence"/>
</dbReference>
<comment type="caution">
    <text evidence="1">The sequence shown here is derived from an EMBL/GenBank/DDBJ whole genome shotgun (WGS) entry which is preliminary data.</text>
</comment>